<accession>A0ABM5M6R4</accession>
<proteinExistence type="predicted"/>
<evidence type="ECO:0000313" key="2">
    <source>
        <dbReference type="Proteomes" id="UP000008738"/>
    </source>
</evidence>
<gene>
    <name evidence="1" type="ordered locus">SRH_03445</name>
</gene>
<organism evidence="1 2">
    <name type="scientific">Mesomycoplasma hyorhinis (strain MCLD)</name>
    <name type="common">Mycoplasma hyorhinis</name>
    <dbReference type="NCBI Taxonomy" id="936139"/>
    <lineage>
        <taxon>Bacteria</taxon>
        <taxon>Bacillati</taxon>
        <taxon>Mycoplasmatota</taxon>
        <taxon>Mycoplasmoidales</taxon>
        <taxon>Metamycoplasmataceae</taxon>
        <taxon>Mesomycoplasma</taxon>
    </lineage>
</organism>
<protein>
    <submittedName>
        <fullName evidence="1">Uncharacterized protein</fullName>
    </submittedName>
</protein>
<evidence type="ECO:0000313" key="1">
    <source>
        <dbReference type="EMBL" id="AEC46229.1"/>
    </source>
</evidence>
<dbReference type="EMBL" id="CP002669">
    <property type="protein sequence ID" value="AEC46229.1"/>
    <property type="molecule type" value="Genomic_DNA"/>
</dbReference>
<name>A0ABM5M6R4_MESHM</name>
<reference evidence="1 2" key="1">
    <citation type="journal article" date="2011" name="J. Bacteriol.">
        <title>Genome analysis of a Mycoplasma hyorhinis strain derived from a primary human melanoma cell line.</title>
        <authorList>
            <person name="Kornspan J.D."/>
            <person name="Lysnyansky I."/>
            <person name="Kahan T."/>
            <person name="Herrmann R."/>
            <person name="Rottem S."/>
            <person name="Nir-Paz R."/>
        </authorList>
    </citation>
    <scope>NUCLEOTIDE SEQUENCE [LARGE SCALE GENOMIC DNA]</scope>
    <source>
        <strain evidence="1 2">MCLD</strain>
    </source>
</reference>
<keyword evidence="2" id="KW-1185">Reference proteome</keyword>
<sequence>MYSVDDLLSIILIFALKKSTGQIKLINKNSQNFIFQRLLI</sequence>
<dbReference type="Proteomes" id="UP000008738">
    <property type="component" value="Chromosome"/>
</dbReference>